<reference evidence="1 2" key="1">
    <citation type="journal article" date="2008" name="Appl. Environ. Microbiol.">
        <title>Genomic insights into Mn(II) oxidation by the marine alphaproteobacterium Aurantimonas sp. strain SI85-9A1.</title>
        <authorList>
            <person name="Dick G.J."/>
            <person name="Podell S."/>
            <person name="Johnson H.A."/>
            <person name="Rivera-Espinoza Y."/>
            <person name="Bernier-Latmani R."/>
            <person name="McCarthy J.K."/>
            <person name="Torpey J.W."/>
            <person name="Clement B.G."/>
            <person name="Gaasterland T."/>
            <person name="Tebo B.M."/>
        </authorList>
    </citation>
    <scope>NUCLEOTIDE SEQUENCE [LARGE SCALE GENOMIC DNA]</scope>
    <source>
        <strain evidence="1 2">SI85-9A1</strain>
    </source>
</reference>
<proteinExistence type="predicted"/>
<dbReference type="BioCyc" id="AURANTIMONAS:SI859A1_02491-MONOMER"/>
<keyword evidence="2" id="KW-1185">Reference proteome</keyword>
<comment type="caution">
    <text evidence="1">The sequence shown here is derived from an EMBL/GenBank/DDBJ whole genome shotgun (WGS) entry which is preliminary data.</text>
</comment>
<gene>
    <name evidence="1" type="ORF">SI859A1_02491</name>
</gene>
<dbReference type="HOGENOM" id="CLU_1446157_0_0_5"/>
<evidence type="ECO:0000313" key="1">
    <source>
        <dbReference type="EMBL" id="EAS51675.1"/>
    </source>
</evidence>
<protein>
    <submittedName>
        <fullName evidence="1">Uncharacterized protein</fullName>
    </submittedName>
</protein>
<dbReference type="EMBL" id="AAPJ01000001">
    <property type="protein sequence ID" value="EAS51675.1"/>
    <property type="molecule type" value="Genomic_DNA"/>
</dbReference>
<name>Q1YLQ6_AURMS</name>
<sequence>MPSDSASVMEREIISETSWLAVTCSSSVRRFCSRSPASRFRRSPNSGSTSSRAGMRRLRRLNSRRLWFLRAAISPRSIGVPLASAPVSAVRTASRRSTALLRARSTVCNSYSAMLSRMAPARAISACRSMRSRPLVADTAPLAEARSTCSRLRIESAMPMPPFLASSLPISSAIIERQTSPAVPSPK</sequence>
<organism evidence="1 2">
    <name type="scientific">Aurantimonas manganoxydans (strain ATCC BAA-1229 / DSM 21871 / SI85-9A1)</name>
    <dbReference type="NCBI Taxonomy" id="287752"/>
    <lineage>
        <taxon>Bacteria</taxon>
        <taxon>Pseudomonadati</taxon>
        <taxon>Pseudomonadota</taxon>
        <taxon>Alphaproteobacteria</taxon>
        <taxon>Hyphomicrobiales</taxon>
        <taxon>Aurantimonadaceae</taxon>
        <taxon>Aurantimonas</taxon>
    </lineage>
</organism>
<dbReference type="AlphaFoldDB" id="Q1YLQ6"/>
<dbReference type="Proteomes" id="UP000000321">
    <property type="component" value="Unassembled WGS sequence"/>
</dbReference>
<evidence type="ECO:0000313" key="2">
    <source>
        <dbReference type="Proteomes" id="UP000000321"/>
    </source>
</evidence>
<accession>Q1YLQ6</accession>